<name>A0A1D6GBF3_MAIZE</name>
<dbReference type="AlphaFoldDB" id="A0A1D6GBF3"/>
<sequence length="139" mass="14780">MAAAASAARSFLRSSGSSSLRSAVARAASRAGPGPAPLPRRMPTSAPRVLLRSPVEMSSVCLESLMPMHSATASALMTSLLAAPACKGFGWLSEGRWMICRYWRSAVMVSCLDYGYLVNLKYLVGVSVNMFCALGLQFV</sequence>
<dbReference type="EMBL" id="CM000784">
    <property type="protein sequence ID" value="AQL00423.1"/>
    <property type="molecule type" value="Genomic_DNA"/>
</dbReference>
<accession>A0A1D6GBF3</accession>
<reference evidence="1" key="1">
    <citation type="submission" date="2015-12" db="EMBL/GenBank/DDBJ databases">
        <title>Update maize B73 reference genome by single molecule sequencing technologies.</title>
        <authorList>
            <consortium name="Maize Genome Sequencing Project"/>
            <person name="Ware D."/>
        </authorList>
    </citation>
    <scope>NUCLEOTIDE SEQUENCE</scope>
    <source>
        <tissue evidence="1">Seedling</tissue>
    </source>
</reference>
<gene>
    <name evidence="1" type="ORF">ZEAMMB73_Zm00001d012729</name>
</gene>
<proteinExistence type="predicted"/>
<dbReference type="InParanoid" id="A0A1D6GBF3"/>
<protein>
    <submittedName>
        <fullName evidence="1">Protein NUCLEAR FUSION DEFECTIVE 6 chloroplastic/mitochondrial</fullName>
    </submittedName>
</protein>
<organism evidence="1">
    <name type="scientific">Zea mays</name>
    <name type="common">Maize</name>
    <dbReference type="NCBI Taxonomy" id="4577"/>
    <lineage>
        <taxon>Eukaryota</taxon>
        <taxon>Viridiplantae</taxon>
        <taxon>Streptophyta</taxon>
        <taxon>Embryophyta</taxon>
        <taxon>Tracheophyta</taxon>
        <taxon>Spermatophyta</taxon>
        <taxon>Magnoliopsida</taxon>
        <taxon>Liliopsida</taxon>
        <taxon>Poales</taxon>
        <taxon>Poaceae</taxon>
        <taxon>PACMAD clade</taxon>
        <taxon>Panicoideae</taxon>
        <taxon>Andropogonodae</taxon>
        <taxon>Andropogoneae</taxon>
        <taxon>Tripsacinae</taxon>
        <taxon>Zea</taxon>
    </lineage>
</organism>
<dbReference type="PANTHER" id="PTHR33156:SF83">
    <property type="entry name" value="OS01G0754000 PROTEIN"/>
    <property type="match status" value="1"/>
</dbReference>
<dbReference type="InterPro" id="IPR043459">
    <property type="entry name" value="NFD6/NOXY2-like"/>
</dbReference>
<evidence type="ECO:0000313" key="1">
    <source>
        <dbReference type="EMBL" id="AQL00423.1"/>
    </source>
</evidence>
<dbReference type="PANTHER" id="PTHR33156">
    <property type="entry name" value="OS02G0230000 PROTEIN"/>
    <property type="match status" value="1"/>
</dbReference>
<dbReference type="IntAct" id="A0A1D6GBF3">
    <property type="interactions" value="7"/>
</dbReference>